<dbReference type="GO" id="GO:0005886">
    <property type="term" value="C:plasma membrane"/>
    <property type="evidence" value="ECO:0007669"/>
    <property type="project" value="TreeGrafter"/>
</dbReference>
<evidence type="ECO:0000256" key="5">
    <source>
        <dbReference type="ARBA" id="ARBA00023136"/>
    </source>
</evidence>
<accession>A0A1F6E9L9</accession>
<evidence type="ECO:0000256" key="1">
    <source>
        <dbReference type="ARBA" id="ARBA00004141"/>
    </source>
</evidence>
<evidence type="ECO:0000256" key="3">
    <source>
        <dbReference type="ARBA" id="ARBA00022692"/>
    </source>
</evidence>
<feature type="transmembrane region" description="Helical" evidence="6">
    <location>
        <begin position="28"/>
        <end position="47"/>
    </location>
</feature>
<evidence type="ECO:0000256" key="6">
    <source>
        <dbReference type="SAM" id="Phobius"/>
    </source>
</evidence>
<dbReference type="PANTHER" id="PTHR38459">
    <property type="entry name" value="PROPHAGE BACTOPRENOL-LINKED GLUCOSE TRANSLOCASE HOMOLOG"/>
    <property type="match status" value="1"/>
</dbReference>
<comment type="caution">
    <text evidence="8">The sequence shown here is derived from an EMBL/GenBank/DDBJ whole genome shotgun (WGS) entry which is preliminary data.</text>
</comment>
<evidence type="ECO:0000256" key="2">
    <source>
        <dbReference type="ARBA" id="ARBA00009399"/>
    </source>
</evidence>
<evidence type="ECO:0000313" key="8">
    <source>
        <dbReference type="EMBL" id="OGG70356.1"/>
    </source>
</evidence>
<comment type="similarity">
    <text evidence="2">Belongs to the GtrA family.</text>
</comment>
<evidence type="ECO:0000259" key="7">
    <source>
        <dbReference type="Pfam" id="PF04138"/>
    </source>
</evidence>
<protein>
    <recommendedName>
        <fullName evidence="7">GtrA/DPMS transmembrane domain-containing protein</fullName>
    </recommendedName>
</protein>
<sequence length="118" mass="13674">MRFVIAGVATLLVYYGSLYGLTDGLGYWYIASATIAMIPQHGVNFWLMKRWAFEDRHTPLLLHAWPYVRVSSLSFVLNLVLLHIFVEYVGLWYMYAQGVVTGILGVIVFWRYDKMFGK</sequence>
<name>A0A1F6E9L9_9BACT</name>
<proteinExistence type="inferred from homology"/>
<dbReference type="GO" id="GO:0000271">
    <property type="term" value="P:polysaccharide biosynthetic process"/>
    <property type="evidence" value="ECO:0007669"/>
    <property type="project" value="InterPro"/>
</dbReference>
<evidence type="ECO:0000256" key="4">
    <source>
        <dbReference type="ARBA" id="ARBA00022989"/>
    </source>
</evidence>
<feature type="transmembrane region" description="Helical" evidence="6">
    <location>
        <begin position="67"/>
        <end position="86"/>
    </location>
</feature>
<keyword evidence="4 6" id="KW-1133">Transmembrane helix</keyword>
<keyword evidence="3 6" id="KW-0812">Transmembrane</keyword>
<feature type="transmembrane region" description="Helical" evidence="6">
    <location>
        <begin position="92"/>
        <end position="112"/>
    </location>
</feature>
<dbReference type="Pfam" id="PF04138">
    <property type="entry name" value="GtrA_DPMS_TM"/>
    <property type="match status" value="1"/>
</dbReference>
<keyword evidence="5 6" id="KW-0472">Membrane</keyword>
<dbReference type="AlphaFoldDB" id="A0A1F6E9L9"/>
<dbReference type="Proteomes" id="UP000176914">
    <property type="component" value="Unassembled WGS sequence"/>
</dbReference>
<gene>
    <name evidence="8" type="ORF">A3C20_03670</name>
</gene>
<dbReference type="EMBL" id="MFLL01000005">
    <property type="protein sequence ID" value="OGG70356.1"/>
    <property type="molecule type" value="Genomic_DNA"/>
</dbReference>
<dbReference type="PANTHER" id="PTHR38459:SF1">
    <property type="entry name" value="PROPHAGE BACTOPRENOL-LINKED GLUCOSE TRANSLOCASE HOMOLOG"/>
    <property type="match status" value="1"/>
</dbReference>
<dbReference type="InterPro" id="IPR007267">
    <property type="entry name" value="GtrA_DPMS_TM"/>
</dbReference>
<evidence type="ECO:0000313" key="9">
    <source>
        <dbReference type="Proteomes" id="UP000176914"/>
    </source>
</evidence>
<feature type="domain" description="GtrA/DPMS transmembrane" evidence="7">
    <location>
        <begin position="2"/>
        <end position="111"/>
    </location>
</feature>
<dbReference type="InterPro" id="IPR051401">
    <property type="entry name" value="GtrA_CellWall_Glycosyl"/>
</dbReference>
<reference evidence="8 9" key="1">
    <citation type="journal article" date="2016" name="Nat. Commun.">
        <title>Thousands of microbial genomes shed light on interconnected biogeochemical processes in an aquifer system.</title>
        <authorList>
            <person name="Anantharaman K."/>
            <person name="Brown C.T."/>
            <person name="Hug L.A."/>
            <person name="Sharon I."/>
            <person name="Castelle C.J."/>
            <person name="Probst A.J."/>
            <person name="Thomas B.C."/>
            <person name="Singh A."/>
            <person name="Wilkins M.J."/>
            <person name="Karaoz U."/>
            <person name="Brodie E.L."/>
            <person name="Williams K.H."/>
            <person name="Hubbard S.S."/>
            <person name="Banfield J.F."/>
        </authorList>
    </citation>
    <scope>NUCLEOTIDE SEQUENCE [LARGE SCALE GENOMIC DNA]</scope>
</reference>
<organism evidence="8 9">
    <name type="scientific">Candidatus Kaiserbacteria bacterium RIFCSPHIGHO2_02_FULL_55_25</name>
    <dbReference type="NCBI Taxonomy" id="1798498"/>
    <lineage>
        <taxon>Bacteria</taxon>
        <taxon>Candidatus Kaiseribacteriota</taxon>
    </lineage>
</organism>
<comment type="subcellular location">
    <subcellularLocation>
        <location evidence="1">Membrane</location>
        <topology evidence="1">Multi-pass membrane protein</topology>
    </subcellularLocation>
</comment>